<keyword evidence="10 17" id="KW-0808">Transferase</keyword>
<evidence type="ECO:0000256" key="16">
    <source>
        <dbReference type="PIRSR" id="PIRSR006468-1"/>
    </source>
</evidence>
<dbReference type="EMBL" id="JBDKWZ010000003">
    <property type="protein sequence ID" value="MEN7547763.1"/>
    <property type="molecule type" value="Genomic_DNA"/>
</dbReference>
<protein>
    <recommendedName>
        <fullName evidence="7">branched-chain-amino-acid transaminase</fullName>
        <ecNumber evidence="7">2.6.1.42</ecNumber>
    </recommendedName>
</protein>
<evidence type="ECO:0000256" key="15">
    <source>
        <dbReference type="ARBA" id="ARBA00049229"/>
    </source>
</evidence>
<dbReference type="InterPro" id="IPR033939">
    <property type="entry name" value="BCAT_family"/>
</dbReference>
<evidence type="ECO:0000256" key="9">
    <source>
        <dbReference type="ARBA" id="ARBA00022605"/>
    </source>
</evidence>
<dbReference type="InterPro" id="IPR043132">
    <property type="entry name" value="BCAT-like_C"/>
</dbReference>
<evidence type="ECO:0000256" key="10">
    <source>
        <dbReference type="ARBA" id="ARBA00022679"/>
    </source>
</evidence>
<feature type="modified residue" description="N6-(pyridoxal phosphate)lysine" evidence="16">
    <location>
        <position position="196"/>
    </location>
</feature>
<evidence type="ECO:0000256" key="1">
    <source>
        <dbReference type="ARBA" id="ARBA00001933"/>
    </source>
</evidence>
<comment type="function">
    <text evidence="2">Acts on leucine, isoleucine and valine.</text>
</comment>
<evidence type="ECO:0000256" key="6">
    <source>
        <dbReference type="ARBA" id="ARBA00009320"/>
    </source>
</evidence>
<organism evidence="17 18">
    <name type="scientific">Rapidithrix thailandica</name>
    <dbReference type="NCBI Taxonomy" id="413964"/>
    <lineage>
        <taxon>Bacteria</taxon>
        <taxon>Pseudomonadati</taxon>
        <taxon>Bacteroidota</taxon>
        <taxon>Cytophagia</taxon>
        <taxon>Cytophagales</taxon>
        <taxon>Flammeovirgaceae</taxon>
        <taxon>Rapidithrix</taxon>
    </lineage>
</organism>
<evidence type="ECO:0000256" key="4">
    <source>
        <dbReference type="ARBA" id="ARBA00004931"/>
    </source>
</evidence>
<dbReference type="SUPFAM" id="SSF56752">
    <property type="entry name" value="D-aminoacid aminotransferase-like PLP-dependent enzymes"/>
    <property type="match status" value="1"/>
</dbReference>
<name>A0AAW9S1M6_9BACT</name>
<dbReference type="PANTHER" id="PTHR11825:SF44">
    <property type="entry name" value="BRANCHED-CHAIN-AMINO-ACID AMINOTRANSFERASE"/>
    <property type="match status" value="1"/>
</dbReference>
<dbReference type="InterPro" id="IPR005786">
    <property type="entry name" value="B_amino_transII"/>
</dbReference>
<dbReference type="Pfam" id="PF01063">
    <property type="entry name" value="Aminotran_4"/>
    <property type="match status" value="1"/>
</dbReference>
<evidence type="ECO:0000256" key="14">
    <source>
        <dbReference type="ARBA" id="ARBA00048798"/>
    </source>
</evidence>
<dbReference type="PIRSF" id="PIRSF006468">
    <property type="entry name" value="BCAT1"/>
    <property type="match status" value="1"/>
</dbReference>
<dbReference type="NCBIfam" id="NF009897">
    <property type="entry name" value="PRK13357.1"/>
    <property type="match status" value="1"/>
</dbReference>
<evidence type="ECO:0000256" key="12">
    <source>
        <dbReference type="ARBA" id="ARBA00023304"/>
    </source>
</evidence>
<evidence type="ECO:0000313" key="18">
    <source>
        <dbReference type="Proteomes" id="UP001403385"/>
    </source>
</evidence>
<comment type="similarity">
    <text evidence="6">Belongs to the class-IV pyridoxal-phosphate-dependent aminotransferase family.</text>
</comment>
<dbReference type="GO" id="GO:0008652">
    <property type="term" value="P:amino acid biosynthetic process"/>
    <property type="evidence" value="ECO:0007669"/>
    <property type="project" value="UniProtKB-KW"/>
</dbReference>
<comment type="catalytic activity">
    <reaction evidence="15">
        <text>L-leucine + 2-oxoglutarate = 4-methyl-2-oxopentanoate + L-glutamate</text>
        <dbReference type="Rhea" id="RHEA:18321"/>
        <dbReference type="ChEBI" id="CHEBI:16810"/>
        <dbReference type="ChEBI" id="CHEBI:17865"/>
        <dbReference type="ChEBI" id="CHEBI:29985"/>
        <dbReference type="ChEBI" id="CHEBI:57427"/>
        <dbReference type="EC" id="2.6.1.42"/>
    </reaction>
</comment>
<comment type="pathway">
    <text evidence="4">Amino-acid biosynthesis; L-valine biosynthesis; L-valine from pyruvate: step 4/4.</text>
</comment>
<keyword evidence="12" id="KW-0100">Branched-chain amino acid biosynthesis</keyword>
<evidence type="ECO:0000313" key="17">
    <source>
        <dbReference type="EMBL" id="MEN7547763.1"/>
    </source>
</evidence>
<dbReference type="EC" id="2.6.1.42" evidence="7"/>
<comment type="catalytic activity">
    <reaction evidence="14">
        <text>L-isoleucine + 2-oxoglutarate = (S)-3-methyl-2-oxopentanoate + L-glutamate</text>
        <dbReference type="Rhea" id="RHEA:24801"/>
        <dbReference type="ChEBI" id="CHEBI:16810"/>
        <dbReference type="ChEBI" id="CHEBI:29985"/>
        <dbReference type="ChEBI" id="CHEBI:35146"/>
        <dbReference type="ChEBI" id="CHEBI:58045"/>
        <dbReference type="EC" id="2.6.1.42"/>
    </reaction>
</comment>
<dbReference type="GO" id="GO:0009082">
    <property type="term" value="P:branched-chain amino acid biosynthetic process"/>
    <property type="evidence" value="ECO:0007669"/>
    <property type="project" value="UniProtKB-KW"/>
</dbReference>
<keyword evidence="9" id="KW-0028">Amino-acid biosynthesis</keyword>
<evidence type="ECO:0000256" key="7">
    <source>
        <dbReference type="ARBA" id="ARBA00013053"/>
    </source>
</evidence>
<evidence type="ECO:0000256" key="8">
    <source>
        <dbReference type="ARBA" id="ARBA00022576"/>
    </source>
</evidence>
<dbReference type="InterPro" id="IPR043131">
    <property type="entry name" value="BCAT-like_N"/>
</dbReference>
<dbReference type="NCBIfam" id="TIGR01123">
    <property type="entry name" value="ilvE_II"/>
    <property type="match status" value="1"/>
</dbReference>
<dbReference type="Gene3D" id="3.20.10.10">
    <property type="entry name" value="D-amino Acid Aminotransferase, subunit A, domain 2"/>
    <property type="match status" value="1"/>
</dbReference>
<evidence type="ECO:0000256" key="11">
    <source>
        <dbReference type="ARBA" id="ARBA00022898"/>
    </source>
</evidence>
<dbReference type="AlphaFoldDB" id="A0AAW9S1M6"/>
<dbReference type="Gene3D" id="3.30.470.10">
    <property type="match status" value="1"/>
</dbReference>
<keyword evidence="11" id="KW-0663">Pyridoxal phosphate</keyword>
<dbReference type="CDD" id="cd01557">
    <property type="entry name" value="BCAT_beta_family"/>
    <property type="match status" value="1"/>
</dbReference>
<gene>
    <name evidence="17" type="ORF">AAG747_07580</name>
</gene>
<reference evidence="17 18" key="1">
    <citation type="submission" date="2024-04" db="EMBL/GenBank/DDBJ databases">
        <title>Novel genus in family Flammeovirgaceae.</title>
        <authorList>
            <person name="Nguyen T.H."/>
            <person name="Vuong T.Q."/>
            <person name="Le H."/>
            <person name="Kim S.-G."/>
        </authorList>
    </citation>
    <scope>NUCLEOTIDE SEQUENCE [LARGE SCALE GENOMIC DNA]</scope>
    <source>
        <strain evidence="17 18">JCM 23209</strain>
    </source>
</reference>
<comment type="pathway">
    <text evidence="5">Amino-acid biosynthesis; L-leucine biosynthesis; L-leucine from 3-methyl-2-oxobutanoate: step 4/4.</text>
</comment>
<dbReference type="InterPro" id="IPR036038">
    <property type="entry name" value="Aminotransferase-like"/>
</dbReference>
<evidence type="ECO:0000256" key="3">
    <source>
        <dbReference type="ARBA" id="ARBA00004824"/>
    </source>
</evidence>
<dbReference type="PANTHER" id="PTHR11825">
    <property type="entry name" value="SUBGROUP IIII AMINOTRANSFERASE"/>
    <property type="match status" value="1"/>
</dbReference>
<comment type="cofactor">
    <cofactor evidence="1">
        <name>pyridoxal 5'-phosphate</name>
        <dbReference type="ChEBI" id="CHEBI:597326"/>
    </cofactor>
</comment>
<dbReference type="GO" id="GO:0004084">
    <property type="term" value="F:branched-chain-amino-acid transaminase activity"/>
    <property type="evidence" value="ECO:0007669"/>
    <property type="project" value="UniProtKB-EC"/>
</dbReference>
<accession>A0AAW9S1M6</accession>
<comment type="pathway">
    <text evidence="3">Amino-acid biosynthesis; L-isoleucine biosynthesis; L-isoleucine from 2-oxobutanoate: step 4/4.</text>
</comment>
<evidence type="ECO:0000256" key="2">
    <source>
        <dbReference type="ARBA" id="ARBA00003109"/>
    </source>
</evidence>
<sequence>MEIGQALPVEKVKQSRLPQVDFNNIPFGKIYSDHMLVAEFKNGQWDGGKIIPFGDLPLSPATSTIHYGQSIFEGLKAYKSETEDKVLLFRPDENFKRFNESATRLCMPHVPEEVFMDGLFQLVNLDREWVPNTPGCSLYIRPFMFAADAYLGLKPSDSYKFLIITSPVGDYYAEPVRVKIERHYTRAAKGGTGYAKCAGNYAASIYPAKLAQEKGYHQLLWTDGAKHEFIEEAGSMNVMFVIGDKLITAPAGDSILHGITRKTVLTLAKEWGMEVEERPVEVKEVLEAVKNGTLKEAFGTGTAATIAHIIAIGDDGTDYELPAIETREFSNKVLKELTGIQRGNKEDAHNWIFKI</sequence>
<comment type="catalytic activity">
    <reaction evidence="13">
        <text>L-valine + 2-oxoglutarate = 3-methyl-2-oxobutanoate + L-glutamate</text>
        <dbReference type="Rhea" id="RHEA:24813"/>
        <dbReference type="ChEBI" id="CHEBI:11851"/>
        <dbReference type="ChEBI" id="CHEBI:16810"/>
        <dbReference type="ChEBI" id="CHEBI:29985"/>
        <dbReference type="ChEBI" id="CHEBI:57762"/>
        <dbReference type="EC" id="2.6.1.42"/>
    </reaction>
</comment>
<evidence type="ECO:0000256" key="13">
    <source>
        <dbReference type="ARBA" id="ARBA00048212"/>
    </source>
</evidence>
<comment type="caution">
    <text evidence="17">The sequence shown here is derived from an EMBL/GenBank/DDBJ whole genome shotgun (WGS) entry which is preliminary data.</text>
</comment>
<dbReference type="RefSeq" id="WP_346820548.1">
    <property type="nucleotide sequence ID" value="NZ_JBDKWZ010000003.1"/>
</dbReference>
<keyword evidence="8 17" id="KW-0032">Aminotransferase</keyword>
<proteinExistence type="inferred from homology"/>
<dbReference type="Proteomes" id="UP001403385">
    <property type="component" value="Unassembled WGS sequence"/>
</dbReference>
<dbReference type="InterPro" id="IPR001544">
    <property type="entry name" value="Aminotrans_IV"/>
</dbReference>
<keyword evidence="18" id="KW-1185">Reference proteome</keyword>
<evidence type="ECO:0000256" key="5">
    <source>
        <dbReference type="ARBA" id="ARBA00005072"/>
    </source>
</evidence>